<gene>
    <name evidence="1" type="ORF">O5398_02890</name>
</gene>
<sequence>MIYVTKLNGDGYYLNPCHIESIEANPDTTILLMNGKKVVVKENVIEVVDKIRMYRREITLLDRVTQEDKGVGL</sequence>
<dbReference type="KEGG" id="bmiy:RJ61_01380"/>
<keyword evidence="1" id="KW-0969">Cilium</keyword>
<proteinExistence type="predicted"/>
<dbReference type="AlphaFoldDB" id="A0AAQ2WWU7"/>
<dbReference type="RefSeq" id="WP_020954673.1">
    <property type="nucleotide sequence ID" value="NZ_CP010308.1"/>
</dbReference>
<organism evidence="1 2">
    <name type="scientific">Borrelia miyamotoi</name>
    <dbReference type="NCBI Taxonomy" id="47466"/>
    <lineage>
        <taxon>Bacteria</taxon>
        <taxon>Pseudomonadati</taxon>
        <taxon>Spirochaetota</taxon>
        <taxon>Spirochaetia</taxon>
        <taxon>Spirochaetales</taxon>
        <taxon>Borreliaceae</taxon>
        <taxon>Borrelia</taxon>
    </lineage>
</organism>
<accession>A0AAQ2WWU7</accession>
<dbReference type="InterPro" id="IPR009384">
    <property type="entry name" value="SwrD-like"/>
</dbReference>
<dbReference type="Pfam" id="PF06289">
    <property type="entry name" value="FlbD"/>
    <property type="match status" value="1"/>
</dbReference>
<dbReference type="PANTHER" id="PTHR39185:SF1">
    <property type="entry name" value="SWARMING MOTILITY PROTEIN SWRD"/>
    <property type="match status" value="1"/>
</dbReference>
<keyword evidence="1" id="KW-0966">Cell projection</keyword>
<protein>
    <submittedName>
        <fullName evidence="1">Flagellar FlbD family protein</fullName>
    </submittedName>
</protein>
<name>A0AAQ2WWU7_9SPIR</name>
<reference evidence="1" key="1">
    <citation type="submission" date="2022-12" db="EMBL/GenBank/DDBJ databases">
        <title>B. miyamotoi WGS.</title>
        <authorList>
            <person name="Kuleshov K.V."/>
            <person name="Hoornstra D."/>
            <person name="Hovius J.W."/>
            <person name="Platonov A.E."/>
            <person name="Telford S.R. III."/>
        </authorList>
    </citation>
    <scope>NUCLEOTIDE SEQUENCE</scope>
    <source>
        <strain evidence="1">410</strain>
    </source>
</reference>
<evidence type="ECO:0000313" key="1">
    <source>
        <dbReference type="EMBL" id="WAZ91064.1"/>
    </source>
</evidence>
<dbReference type="PANTHER" id="PTHR39185">
    <property type="entry name" value="SWARMING MOTILITY PROTEIN SWRD"/>
    <property type="match status" value="1"/>
</dbReference>
<keyword evidence="1" id="KW-0282">Flagellum</keyword>
<evidence type="ECO:0000313" key="2">
    <source>
        <dbReference type="Proteomes" id="UP001164544"/>
    </source>
</evidence>
<dbReference type="EMBL" id="CP114637">
    <property type="protein sequence ID" value="WAZ91064.1"/>
    <property type="molecule type" value="Genomic_DNA"/>
</dbReference>
<dbReference type="Proteomes" id="UP001164544">
    <property type="component" value="Chromosome"/>
</dbReference>